<dbReference type="OrthoDB" id="10431234at2759"/>
<evidence type="ECO:0000313" key="1">
    <source>
        <dbReference type="EMBL" id="KRY27498.1"/>
    </source>
</evidence>
<accession>A0A0V1AS90</accession>
<organism evidence="1 2">
    <name type="scientific">Trichinella spiralis</name>
    <name type="common">Trichina worm</name>
    <dbReference type="NCBI Taxonomy" id="6334"/>
    <lineage>
        <taxon>Eukaryota</taxon>
        <taxon>Metazoa</taxon>
        <taxon>Ecdysozoa</taxon>
        <taxon>Nematoda</taxon>
        <taxon>Enoplea</taxon>
        <taxon>Dorylaimia</taxon>
        <taxon>Trichinellida</taxon>
        <taxon>Trichinellidae</taxon>
        <taxon>Trichinella</taxon>
    </lineage>
</organism>
<dbReference type="Proteomes" id="UP000054776">
    <property type="component" value="Unassembled WGS sequence"/>
</dbReference>
<evidence type="ECO:0000313" key="2">
    <source>
        <dbReference type="Proteomes" id="UP000054776"/>
    </source>
</evidence>
<dbReference type="EMBL" id="JYDH01000251">
    <property type="protein sequence ID" value="KRY27498.1"/>
    <property type="molecule type" value="Genomic_DNA"/>
</dbReference>
<protein>
    <submittedName>
        <fullName evidence="1">Uncharacterized protein</fullName>
    </submittedName>
</protein>
<keyword evidence="2" id="KW-1185">Reference proteome</keyword>
<proteinExistence type="predicted"/>
<dbReference type="AlphaFoldDB" id="A0A0V1AS90"/>
<comment type="caution">
    <text evidence="1">The sequence shown here is derived from an EMBL/GenBank/DDBJ whole genome shotgun (WGS) entry which is preliminary data.</text>
</comment>
<dbReference type="InParanoid" id="A0A0V1AS90"/>
<sequence length="95" mass="10685">MVGALCDLNMHEKRKLLASFHLGRSHTVCCWWLTETVVGSNCLFIGHSVDRRGAKLKKTFAQRVDVVQFEHDSLTRLIWNIGLQNCALKSACGVD</sequence>
<reference evidence="1 2" key="1">
    <citation type="submission" date="2015-01" db="EMBL/GenBank/DDBJ databases">
        <title>Evolution of Trichinella species and genotypes.</title>
        <authorList>
            <person name="Korhonen P.K."/>
            <person name="Edoardo P."/>
            <person name="Giuseppe L.R."/>
            <person name="Gasser R.B."/>
        </authorList>
    </citation>
    <scope>NUCLEOTIDE SEQUENCE [LARGE SCALE GENOMIC DNA]</scope>
    <source>
        <strain evidence="1">ISS3</strain>
    </source>
</reference>
<name>A0A0V1AS90_TRISP</name>
<gene>
    <name evidence="1" type="ORF">T01_15204</name>
</gene>